<dbReference type="RefSeq" id="XP_005820375.1">
    <property type="nucleotide sequence ID" value="XM_005820318.1"/>
</dbReference>
<dbReference type="Proteomes" id="UP000011087">
    <property type="component" value="Unassembled WGS sequence"/>
</dbReference>
<accession>L1IC28</accession>
<evidence type="ECO:0000313" key="5">
    <source>
        <dbReference type="Proteomes" id="UP000011087"/>
    </source>
</evidence>
<dbReference type="EMBL" id="JH993143">
    <property type="protein sequence ID" value="EKX33395.1"/>
    <property type="molecule type" value="Genomic_DNA"/>
</dbReference>
<dbReference type="EnsemblProtists" id="EKX33395">
    <property type="protein sequence ID" value="EKX33395"/>
    <property type="gene ID" value="GUITHDRAFT_120399"/>
</dbReference>
<protein>
    <submittedName>
        <fullName evidence="3 4">Uncharacterized protein</fullName>
    </submittedName>
</protein>
<reference evidence="3 5" key="1">
    <citation type="journal article" date="2012" name="Nature">
        <title>Algal genomes reveal evolutionary mosaicism and the fate of nucleomorphs.</title>
        <authorList>
            <consortium name="DOE Joint Genome Institute"/>
            <person name="Curtis B.A."/>
            <person name="Tanifuji G."/>
            <person name="Burki F."/>
            <person name="Gruber A."/>
            <person name="Irimia M."/>
            <person name="Maruyama S."/>
            <person name="Arias M.C."/>
            <person name="Ball S.G."/>
            <person name="Gile G.H."/>
            <person name="Hirakawa Y."/>
            <person name="Hopkins J.F."/>
            <person name="Kuo A."/>
            <person name="Rensing S.A."/>
            <person name="Schmutz J."/>
            <person name="Symeonidi A."/>
            <person name="Elias M."/>
            <person name="Eveleigh R.J."/>
            <person name="Herman E.K."/>
            <person name="Klute M.J."/>
            <person name="Nakayama T."/>
            <person name="Obornik M."/>
            <person name="Reyes-Prieto A."/>
            <person name="Armbrust E.V."/>
            <person name="Aves S.J."/>
            <person name="Beiko R.G."/>
            <person name="Coutinho P."/>
            <person name="Dacks J.B."/>
            <person name="Durnford D.G."/>
            <person name="Fast N.M."/>
            <person name="Green B.R."/>
            <person name="Grisdale C.J."/>
            <person name="Hempel F."/>
            <person name="Henrissat B."/>
            <person name="Hoppner M.P."/>
            <person name="Ishida K."/>
            <person name="Kim E."/>
            <person name="Koreny L."/>
            <person name="Kroth P.G."/>
            <person name="Liu Y."/>
            <person name="Malik S.B."/>
            <person name="Maier U.G."/>
            <person name="McRose D."/>
            <person name="Mock T."/>
            <person name="Neilson J.A."/>
            <person name="Onodera N.T."/>
            <person name="Poole A.M."/>
            <person name="Pritham E.J."/>
            <person name="Richards T.A."/>
            <person name="Rocap G."/>
            <person name="Roy S.W."/>
            <person name="Sarai C."/>
            <person name="Schaack S."/>
            <person name="Shirato S."/>
            <person name="Slamovits C.H."/>
            <person name="Spencer D.F."/>
            <person name="Suzuki S."/>
            <person name="Worden A.Z."/>
            <person name="Zauner S."/>
            <person name="Barry K."/>
            <person name="Bell C."/>
            <person name="Bharti A.K."/>
            <person name="Crow J.A."/>
            <person name="Grimwood J."/>
            <person name="Kramer R."/>
            <person name="Lindquist E."/>
            <person name="Lucas S."/>
            <person name="Salamov A."/>
            <person name="McFadden G.I."/>
            <person name="Lane C.E."/>
            <person name="Keeling P.J."/>
            <person name="Gray M.W."/>
            <person name="Grigoriev I.V."/>
            <person name="Archibald J.M."/>
        </authorList>
    </citation>
    <scope>NUCLEOTIDE SEQUENCE</scope>
    <source>
        <strain evidence="3 5">CCMP2712</strain>
    </source>
</reference>
<reference evidence="4" key="3">
    <citation type="submission" date="2015-06" db="UniProtKB">
        <authorList>
            <consortium name="EnsemblProtists"/>
        </authorList>
    </citation>
    <scope>IDENTIFICATION</scope>
</reference>
<name>L1IC28_GUITC</name>
<evidence type="ECO:0000256" key="1">
    <source>
        <dbReference type="SAM" id="Coils"/>
    </source>
</evidence>
<dbReference type="GeneID" id="17290152"/>
<evidence type="ECO:0000313" key="3">
    <source>
        <dbReference type="EMBL" id="EKX33395.1"/>
    </source>
</evidence>
<keyword evidence="1" id="KW-0175">Coiled coil</keyword>
<keyword evidence="5" id="KW-1185">Reference proteome</keyword>
<gene>
    <name evidence="3" type="ORF">GUITHDRAFT_120399</name>
</gene>
<dbReference type="AlphaFoldDB" id="L1IC28"/>
<proteinExistence type="predicted"/>
<dbReference type="KEGG" id="gtt:GUITHDRAFT_120399"/>
<feature type="region of interest" description="Disordered" evidence="2">
    <location>
        <begin position="154"/>
        <end position="175"/>
    </location>
</feature>
<sequence>MRGFYKVGYIMQNGVGIFDMKDGRCYKGIFDWLANAPLQSYSGESKKRAVPAGSFRNGVEVVEKEQQRERLMKKIMEKKEEMREDANQRYACCLFLNNYDYLLPLKSAAIHQLRHSLRLYRSSALEVPGWNEETSMRWRTKCFRIMMNRATELQFEEEEKEDEGQQGSWSDDEFFGDSANNTEKNTIDQEELLFMLLQDLFESISTSKISAAYSHFPRSKILRIYVQDMQEDAVGEDLLLLTNKWLR</sequence>
<reference evidence="5" key="2">
    <citation type="submission" date="2012-11" db="EMBL/GenBank/DDBJ databases">
        <authorList>
            <person name="Kuo A."/>
            <person name="Curtis B.A."/>
            <person name="Tanifuji G."/>
            <person name="Burki F."/>
            <person name="Gruber A."/>
            <person name="Irimia M."/>
            <person name="Maruyama S."/>
            <person name="Arias M.C."/>
            <person name="Ball S.G."/>
            <person name="Gile G.H."/>
            <person name="Hirakawa Y."/>
            <person name="Hopkins J.F."/>
            <person name="Rensing S.A."/>
            <person name="Schmutz J."/>
            <person name="Symeonidi A."/>
            <person name="Elias M."/>
            <person name="Eveleigh R.J."/>
            <person name="Herman E.K."/>
            <person name="Klute M.J."/>
            <person name="Nakayama T."/>
            <person name="Obornik M."/>
            <person name="Reyes-Prieto A."/>
            <person name="Armbrust E.V."/>
            <person name="Aves S.J."/>
            <person name="Beiko R.G."/>
            <person name="Coutinho P."/>
            <person name="Dacks J.B."/>
            <person name="Durnford D.G."/>
            <person name="Fast N.M."/>
            <person name="Green B.R."/>
            <person name="Grisdale C."/>
            <person name="Hempe F."/>
            <person name="Henrissat B."/>
            <person name="Hoppner M.P."/>
            <person name="Ishida K.-I."/>
            <person name="Kim E."/>
            <person name="Koreny L."/>
            <person name="Kroth P.G."/>
            <person name="Liu Y."/>
            <person name="Malik S.-B."/>
            <person name="Maier U.G."/>
            <person name="McRose D."/>
            <person name="Mock T."/>
            <person name="Neilson J.A."/>
            <person name="Onodera N.T."/>
            <person name="Poole A.M."/>
            <person name="Pritham E.J."/>
            <person name="Richards T.A."/>
            <person name="Rocap G."/>
            <person name="Roy S.W."/>
            <person name="Sarai C."/>
            <person name="Schaack S."/>
            <person name="Shirato S."/>
            <person name="Slamovits C.H."/>
            <person name="Spencer D.F."/>
            <person name="Suzuki S."/>
            <person name="Worden A.Z."/>
            <person name="Zauner S."/>
            <person name="Barry K."/>
            <person name="Bell C."/>
            <person name="Bharti A.K."/>
            <person name="Crow J.A."/>
            <person name="Grimwood J."/>
            <person name="Kramer R."/>
            <person name="Lindquist E."/>
            <person name="Lucas S."/>
            <person name="Salamov A."/>
            <person name="McFadden G.I."/>
            <person name="Lane C.E."/>
            <person name="Keeling P.J."/>
            <person name="Gray M.W."/>
            <person name="Grigoriev I.V."/>
            <person name="Archibald J.M."/>
        </authorList>
    </citation>
    <scope>NUCLEOTIDE SEQUENCE</scope>
    <source>
        <strain evidence="5">CCMP2712</strain>
    </source>
</reference>
<organism evidence="3">
    <name type="scientific">Guillardia theta (strain CCMP2712)</name>
    <name type="common">Cryptophyte</name>
    <dbReference type="NCBI Taxonomy" id="905079"/>
    <lineage>
        <taxon>Eukaryota</taxon>
        <taxon>Cryptophyceae</taxon>
        <taxon>Pyrenomonadales</taxon>
        <taxon>Geminigeraceae</taxon>
        <taxon>Guillardia</taxon>
    </lineage>
</organism>
<dbReference type="PaxDb" id="55529-EKX33395"/>
<dbReference type="HOGENOM" id="CLU_1126292_0_0_1"/>
<feature type="coiled-coil region" evidence="1">
    <location>
        <begin position="61"/>
        <end position="88"/>
    </location>
</feature>
<evidence type="ECO:0000313" key="4">
    <source>
        <dbReference type="EnsemblProtists" id="EKX33395"/>
    </source>
</evidence>
<evidence type="ECO:0000256" key="2">
    <source>
        <dbReference type="SAM" id="MobiDB-lite"/>
    </source>
</evidence>